<gene>
    <name evidence="1" type="ORF">ACMD2_04694</name>
</gene>
<proteinExistence type="predicted"/>
<comment type="caution">
    <text evidence="1">The sequence shown here is derived from an EMBL/GenBank/DDBJ whole genome shotgun (WGS) entry which is preliminary data.</text>
</comment>
<protein>
    <submittedName>
        <fullName evidence="1">Uncharacterized protein</fullName>
    </submittedName>
</protein>
<organism evidence="1 2">
    <name type="scientific">Ananas comosus</name>
    <name type="common">Pineapple</name>
    <name type="synonym">Ananas ananas</name>
    <dbReference type="NCBI Taxonomy" id="4615"/>
    <lineage>
        <taxon>Eukaryota</taxon>
        <taxon>Viridiplantae</taxon>
        <taxon>Streptophyta</taxon>
        <taxon>Embryophyta</taxon>
        <taxon>Tracheophyta</taxon>
        <taxon>Spermatophyta</taxon>
        <taxon>Magnoliopsida</taxon>
        <taxon>Liliopsida</taxon>
        <taxon>Poales</taxon>
        <taxon>Bromeliaceae</taxon>
        <taxon>Bromelioideae</taxon>
        <taxon>Ananas</taxon>
    </lineage>
</organism>
<sequence>MPTSKTPMPTPTRLTLSAIAVHSRPVRDEICVVDRRDERDRLGAARKREAKVVDEPLQLVGREAVVVAQHVVVRRLARAPAPVMAAQVEVERQRVDDPRVDHRPRGHIPAPRRPRAVLREEPGVVPLLRHHDGDRRRVPVASDRGFEVSDLFVQHHVELAVPDAVAEVDDLLRPGFIDPSVLGRKLAAHLAEAHDLLDAYICIYSPPRVGLGVVEGGHDGGNGGAGGVPARGMVDVGADEHETAAADAGEGVEELDVGAADLGVDLQREVGEIAVAVALSGVVGVEAETALRDDAELRLADELEALVSWVAVRHRADQELDRPAVRRLLGFRQLLGQPPELRRPVVGERGHGGGVDEGGALAYLNPQVAASAHEALHERGDLEALLLLGARGRGAEVQDRPVLQFLAPQQLVGQWIPLRIPSPVLKSVALPLQVPQPQAGPLQDARPHLRHLSDERDPQPSSELSPAAPEAWPLWTITTVESRSRSKAKQVLEPQILLKELENRAGFVKGHGRGVDSEH</sequence>
<dbReference type="Proteomes" id="UP000092600">
    <property type="component" value="Unassembled WGS sequence"/>
</dbReference>
<name>A0A199VVP2_ANACO</name>
<evidence type="ECO:0000313" key="2">
    <source>
        <dbReference type="Proteomes" id="UP000092600"/>
    </source>
</evidence>
<evidence type="ECO:0000313" key="1">
    <source>
        <dbReference type="EMBL" id="OAY81001.1"/>
    </source>
</evidence>
<dbReference type="AlphaFoldDB" id="A0A199VVP2"/>
<reference evidence="1 2" key="1">
    <citation type="journal article" date="2016" name="DNA Res.">
        <title>The draft genome of MD-2 pineapple using hybrid error correction of long reads.</title>
        <authorList>
            <person name="Redwan R.M."/>
            <person name="Saidin A."/>
            <person name="Kumar S.V."/>
        </authorList>
    </citation>
    <scope>NUCLEOTIDE SEQUENCE [LARGE SCALE GENOMIC DNA]</scope>
    <source>
        <strain evidence="2">cv. MD2</strain>
        <tissue evidence="1">Leaf</tissue>
    </source>
</reference>
<dbReference type="EMBL" id="LSRQ01000765">
    <property type="protein sequence ID" value="OAY81001.1"/>
    <property type="molecule type" value="Genomic_DNA"/>
</dbReference>
<accession>A0A199VVP2</accession>